<dbReference type="EC" id="2.7.1.2" evidence="2"/>
<evidence type="ECO:0000313" key="3">
    <source>
        <dbReference type="Proteomes" id="UP000425916"/>
    </source>
</evidence>
<protein>
    <submittedName>
        <fullName evidence="2">Glucokinase</fullName>
        <ecNumber evidence="2">2.7.1.2</ecNumber>
    </submittedName>
</protein>
<dbReference type="PANTHER" id="PTHR18964">
    <property type="entry name" value="ROK (REPRESSOR, ORF, KINASE) FAMILY"/>
    <property type="match status" value="1"/>
</dbReference>
<dbReference type="PANTHER" id="PTHR18964:SF149">
    <property type="entry name" value="BIFUNCTIONAL UDP-N-ACETYLGLUCOSAMINE 2-EPIMERASE_N-ACETYLMANNOSAMINE KINASE"/>
    <property type="match status" value="1"/>
</dbReference>
<evidence type="ECO:0000256" key="1">
    <source>
        <dbReference type="ARBA" id="ARBA00006479"/>
    </source>
</evidence>
<reference evidence="2 3" key="1">
    <citation type="submission" date="2019-11" db="EMBL/GenBank/DDBJ databases">
        <title>Genome sequence of Moorella glycerini DSM11254.</title>
        <authorList>
            <person name="Poehlein A."/>
            <person name="Boeer T."/>
            <person name="Daniel R."/>
        </authorList>
    </citation>
    <scope>NUCLEOTIDE SEQUENCE [LARGE SCALE GENOMIC DNA]</scope>
    <source>
        <strain evidence="2 3">DSM 11254</strain>
    </source>
</reference>
<dbReference type="AlphaFoldDB" id="A0A6I5ZRB4"/>
<keyword evidence="2" id="KW-0418">Kinase</keyword>
<dbReference type="PROSITE" id="PS01125">
    <property type="entry name" value="ROK"/>
    <property type="match status" value="1"/>
</dbReference>
<dbReference type="InterPro" id="IPR049874">
    <property type="entry name" value="ROK_cs"/>
</dbReference>
<dbReference type="RefSeq" id="WP_156273329.1">
    <property type="nucleotide sequence ID" value="NZ_CP046244.1"/>
</dbReference>
<dbReference type="Proteomes" id="UP000425916">
    <property type="component" value="Chromosome"/>
</dbReference>
<proteinExistence type="inferred from homology"/>
<dbReference type="Pfam" id="PF00480">
    <property type="entry name" value="ROK"/>
    <property type="match status" value="1"/>
</dbReference>
<keyword evidence="2" id="KW-0808">Transferase</keyword>
<organism evidence="2 3">
    <name type="scientific">Neomoorella glycerini</name>
    <dbReference type="NCBI Taxonomy" id="55779"/>
    <lineage>
        <taxon>Bacteria</taxon>
        <taxon>Bacillati</taxon>
        <taxon>Bacillota</taxon>
        <taxon>Clostridia</taxon>
        <taxon>Neomoorellales</taxon>
        <taxon>Neomoorellaceae</taxon>
        <taxon>Neomoorella</taxon>
    </lineage>
</organism>
<dbReference type="SUPFAM" id="SSF53067">
    <property type="entry name" value="Actin-like ATPase domain"/>
    <property type="match status" value="1"/>
</dbReference>
<name>A0A6I5ZRB4_9FIRM</name>
<keyword evidence="3" id="KW-1185">Reference proteome</keyword>
<dbReference type="EMBL" id="CP046244">
    <property type="protein sequence ID" value="QGP92532.1"/>
    <property type="molecule type" value="Genomic_DNA"/>
</dbReference>
<accession>A0A6I5ZRB4</accession>
<dbReference type="InterPro" id="IPR043129">
    <property type="entry name" value="ATPase_NBD"/>
</dbReference>
<dbReference type="GO" id="GO:0004340">
    <property type="term" value="F:glucokinase activity"/>
    <property type="evidence" value="ECO:0007669"/>
    <property type="project" value="UniProtKB-EC"/>
</dbReference>
<comment type="similarity">
    <text evidence="1">Belongs to the ROK (NagC/XylR) family.</text>
</comment>
<dbReference type="InterPro" id="IPR000600">
    <property type="entry name" value="ROK"/>
</dbReference>
<dbReference type="CDD" id="cd24076">
    <property type="entry name" value="ASKHA_ATPase_ROK_BsXylR-like"/>
    <property type="match status" value="1"/>
</dbReference>
<dbReference type="OrthoDB" id="9810372at2"/>
<evidence type="ECO:0000313" key="2">
    <source>
        <dbReference type="EMBL" id="QGP92532.1"/>
    </source>
</evidence>
<sequence length="330" mass="34587">MSQYVVGIDLGGTNIAAILMDAAGQTRSWATWPTEAGSGPAGVIERIIALIKFIMDQNGITAQQLRGIGLGVPGLVDSREGKSVFSPNLPGWRDIPVAEMVGREISVPLIIDNDVRMAAWGEKLLGAGRGWEDVICLTLGTGIGSGIFIQGKMFKGRDESAGEIGHVTVEKDGPRCNCGNYGCLEMYASGRGIASQAREALERGGSSLLLDLAGGNAGSITAATVCQAALQGDNLARQVMEKTALYLGIALAGLANILNPQRIVLGGGVMGAGELLLEPVRRVVRERAMPLNREVAIVAAELGERAGAIGAAALARQEFILGEGRTKWIW</sequence>
<gene>
    <name evidence="2" type="primary">glkA_1</name>
    <name evidence="2" type="ORF">MGLY_19140</name>
</gene>
<dbReference type="Gene3D" id="3.30.420.40">
    <property type="match status" value="2"/>
</dbReference>